<dbReference type="RefSeq" id="WP_036637448.1">
    <property type="nucleotide sequence ID" value="NZ_CAXYYU010000007.1"/>
</dbReference>
<evidence type="ECO:0000256" key="7">
    <source>
        <dbReference type="ARBA" id="ARBA00022779"/>
    </source>
</evidence>
<dbReference type="GO" id="GO:0005886">
    <property type="term" value="C:plasma membrane"/>
    <property type="evidence" value="ECO:0007669"/>
    <property type="project" value="UniProtKB-SubCell"/>
</dbReference>
<feature type="compositionally biased region" description="Basic and acidic residues" evidence="11">
    <location>
        <begin position="310"/>
        <end position="323"/>
    </location>
</feature>
<evidence type="ECO:0000256" key="2">
    <source>
        <dbReference type="ARBA" id="ARBA00004413"/>
    </source>
</evidence>
<gene>
    <name evidence="15" type="ORF">CG50_02025</name>
</gene>
<feature type="domain" description="Flagellar motor switch protein FliG middle" evidence="13">
    <location>
        <begin position="135"/>
        <end position="206"/>
    </location>
</feature>
<evidence type="ECO:0000256" key="1">
    <source>
        <dbReference type="ARBA" id="ARBA00004117"/>
    </source>
</evidence>
<dbReference type="GO" id="GO:0071973">
    <property type="term" value="P:bacterial-type flagellum-dependent cell motility"/>
    <property type="evidence" value="ECO:0007669"/>
    <property type="project" value="InterPro"/>
</dbReference>
<comment type="similarity">
    <text evidence="3">Belongs to the FliG family.</text>
</comment>
<evidence type="ECO:0000313" key="15">
    <source>
        <dbReference type="EMBL" id="KFI26528.1"/>
    </source>
</evidence>
<feature type="domain" description="Flagellar motor switch protein FliG C-terminal" evidence="12">
    <location>
        <begin position="234"/>
        <end position="345"/>
    </location>
</feature>
<dbReference type="PRINTS" id="PR00954">
    <property type="entry name" value="FLGMOTORFLIG"/>
</dbReference>
<keyword evidence="16" id="KW-1185">Reference proteome</keyword>
<dbReference type="GO" id="GO:0009425">
    <property type="term" value="C:bacterial-type flagellum basal body"/>
    <property type="evidence" value="ECO:0007669"/>
    <property type="project" value="UniProtKB-SubCell"/>
</dbReference>
<evidence type="ECO:0000256" key="11">
    <source>
        <dbReference type="SAM" id="MobiDB-lite"/>
    </source>
</evidence>
<evidence type="ECO:0000256" key="6">
    <source>
        <dbReference type="ARBA" id="ARBA00022500"/>
    </source>
</evidence>
<proteinExistence type="inferred from homology"/>
<keyword evidence="15" id="KW-0282">Flagellum</keyword>
<dbReference type="GO" id="GO:0003774">
    <property type="term" value="F:cytoskeletal motor activity"/>
    <property type="evidence" value="ECO:0007669"/>
    <property type="project" value="InterPro"/>
</dbReference>
<dbReference type="Pfam" id="PF14842">
    <property type="entry name" value="FliG_N"/>
    <property type="match status" value="1"/>
</dbReference>
<keyword evidence="15" id="KW-0966">Cell projection</keyword>
<dbReference type="Gene3D" id="1.10.220.30">
    <property type="match status" value="3"/>
</dbReference>
<dbReference type="Pfam" id="PF14841">
    <property type="entry name" value="FliG_M"/>
    <property type="match status" value="1"/>
</dbReference>
<dbReference type="STRING" id="1105367.CG50_02025"/>
<evidence type="ECO:0000256" key="8">
    <source>
        <dbReference type="ARBA" id="ARBA00023136"/>
    </source>
</evidence>
<dbReference type="Pfam" id="PF01706">
    <property type="entry name" value="FliG_C"/>
    <property type="match status" value="1"/>
</dbReference>
<dbReference type="InterPro" id="IPR028263">
    <property type="entry name" value="FliG_N"/>
</dbReference>
<feature type="domain" description="Flagellar motor switch protein FliG N-terminal" evidence="14">
    <location>
        <begin position="23"/>
        <end position="125"/>
    </location>
</feature>
<dbReference type="EMBL" id="JFZB01000014">
    <property type="protein sequence ID" value="KFI26528.1"/>
    <property type="molecule type" value="Genomic_DNA"/>
</dbReference>
<keyword evidence="7" id="KW-0283">Flagellar rotation</keyword>
<evidence type="ECO:0000256" key="5">
    <source>
        <dbReference type="ARBA" id="ARBA00022475"/>
    </source>
</evidence>
<comment type="function">
    <text evidence="10">FliG is one of three proteins (FliG, FliN, FliM) that forms the rotor-mounted switch complex (C ring), located at the base of the basal body. This complex interacts with the CheY and CheZ chemotaxis proteins, in addition to contacting components of the motor that determine the direction of flagellar rotation.</text>
</comment>
<reference evidence="15 16" key="1">
    <citation type="submission" date="2014-03" db="EMBL/GenBank/DDBJ databases">
        <title>Genome of Paenirhodobacter enshiensis DW2-9.</title>
        <authorList>
            <person name="Wang D."/>
            <person name="Wang G."/>
        </authorList>
    </citation>
    <scope>NUCLEOTIDE SEQUENCE [LARGE SCALE GENOMIC DNA]</scope>
    <source>
        <strain evidence="15 16">DW2-9</strain>
    </source>
</reference>
<comment type="caution">
    <text evidence="15">The sequence shown here is derived from an EMBL/GenBank/DDBJ whole genome shotgun (WGS) entry which is preliminary data.</text>
</comment>
<comment type="subcellular location">
    <subcellularLocation>
        <location evidence="1">Bacterial flagellum basal body</location>
    </subcellularLocation>
    <subcellularLocation>
        <location evidence="2">Cell membrane</location>
        <topology evidence="2">Peripheral membrane protein</topology>
        <orientation evidence="2">Cytoplasmic side</orientation>
    </subcellularLocation>
</comment>
<evidence type="ECO:0000259" key="14">
    <source>
        <dbReference type="Pfam" id="PF14842"/>
    </source>
</evidence>
<evidence type="ECO:0000256" key="4">
    <source>
        <dbReference type="ARBA" id="ARBA00021870"/>
    </source>
</evidence>
<dbReference type="PANTHER" id="PTHR30534:SF0">
    <property type="entry name" value="FLAGELLAR MOTOR SWITCH PROTEIN FLIG"/>
    <property type="match status" value="1"/>
</dbReference>
<dbReference type="SUPFAM" id="SSF48029">
    <property type="entry name" value="FliG"/>
    <property type="match status" value="2"/>
</dbReference>
<feature type="region of interest" description="Disordered" evidence="11">
    <location>
        <begin position="310"/>
        <end position="329"/>
    </location>
</feature>
<accession>A0A086XWX8</accession>
<sequence>MTVIARKGAGEQFSVEGNLRPMLSPRQKAAVIVRLLASEGVELPLATLSDEIQTLLAGQMTQMRPVDRDTLNEIVEEFCSEIERIGLTFPDSLDKALSLLDGHLSTTAASRLRRMVSSTGQSDPWERIAELSGATLAGVLSEESVEVGAVMLSKLPIGRAAELLGQVPGEKARALAYAVSLTGNIAPEVVLRIGVVLLQQLDAVPARAFEEGPVERVGAILNQSASAVRDSVLEGLEEQDRGFADQVRKAIFTFALIPQRIEPRDVPKILRAVDQSVLITALAAATAPPETGARDFILANISQRMAESLREEMSQREKTRPSEAEAAQNEIVTAIRDLEASGEIRFAAGDEE</sequence>
<dbReference type="InterPro" id="IPR023087">
    <property type="entry name" value="Flg_Motor_Flig_C"/>
</dbReference>
<name>A0A086XWX8_9RHOB</name>
<keyword evidence="9" id="KW-0975">Bacterial flagellum</keyword>
<keyword evidence="5" id="KW-1003">Cell membrane</keyword>
<dbReference type="eggNOG" id="COG1536">
    <property type="taxonomic scope" value="Bacteria"/>
</dbReference>
<organism evidence="15 16">
    <name type="scientific">Paenirhodobacter enshiensis</name>
    <dbReference type="NCBI Taxonomy" id="1105367"/>
    <lineage>
        <taxon>Bacteria</taxon>
        <taxon>Pseudomonadati</taxon>
        <taxon>Pseudomonadota</taxon>
        <taxon>Alphaproteobacteria</taxon>
        <taxon>Rhodobacterales</taxon>
        <taxon>Rhodobacter group</taxon>
        <taxon>Paenirhodobacter</taxon>
    </lineage>
</organism>
<dbReference type="GO" id="GO:0006935">
    <property type="term" value="P:chemotaxis"/>
    <property type="evidence" value="ECO:0007669"/>
    <property type="project" value="UniProtKB-KW"/>
</dbReference>
<evidence type="ECO:0000259" key="12">
    <source>
        <dbReference type="Pfam" id="PF01706"/>
    </source>
</evidence>
<dbReference type="AlphaFoldDB" id="A0A086XWX8"/>
<dbReference type="PANTHER" id="PTHR30534">
    <property type="entry name" value="FLAGELLAR MOTOR SWITCH PROTEIN FLIG"/>
    <property type="match status" value="1"/>
</dbReference>
<keyword evidence="15" id="KW-0969">Cilium</keyword>
<dbReference type="InterPro" id="IPR011002">
    <property type="entry name" value="FliG_a-hlx"/>
</dbReference>
<evidence type="ECO:0000259" key="13">
    <source>
        <dbReference type="Pfam" id="PF14841"/>
    </source>
</evidence>
<dbReference type="InterPro" id="IPR000090">
    <property type="entry name" value="Flg_Motor_Flig"/>
</dbReference>
<dbReference type="OrthoDB" id="7616820at2"/>
<evidence type="ECO:0000256" key="10">
    <source>
        <dbReference type="ARBA" id="ARBA00025598"/>
    </source>
</evidence>
<evidence type="ECO:0000256" key="3">
    <source>
        <dbReference type="ARBA" id="ARBA00010299"/>
    </source>
</evidence>
<dbReference type="InterPro" id="IPR032779">
    <property type="entry name" value="FliG_M"/>
</dbReference>
<keyword evidence="8" id="KW-0472">Membrane</keyword>
<keyword evidence="6" id="KW-0145">Chemotaxis</keyword>
<protein>
    <recommendedName>
        <fullName evidence="4">Flagellar motor switch protein FliG</fullName>
    </recommendedName>
</protein>
<evidence type="ECO:0000313" key="16">
    <source>
        <dbReference type="Proteomes" id="UP000028824"/>
    </source>
</evidence>
<evidence type="ECO:0000256" key="9">
    <source>
        <dbReference type="ARBA" id="ARBA00023143"/>
    </source>
</evidence>
<dbReference type="Proteomes" id="UP000028824">
    <property type="component" value="Unassembled WGS sequence"/>
</dbReference>